<gene>
    <name evidence="1" type="ORF">Vadar_015645</name>
</gene>
<accession>A0ACB7Y0Y0</accession>
<proteinExistence type="predicted"/>
<protein>
    <submittedName>
        <fullName evidence="1">Uncharacterized protein</fullName>
    </submittedName>
</protein>
<dbReference type="Proteomes" id="UP000828048">
    <property type="component" value="Chromosome 5"/>
</dbReference>
<organism evidence="1 2">
    <name type="scientific">Vaccinium darrowii</name>
    <dbReference type="NCBI Taxonomy" id="229202"/>
    <lineage>
        <taxon>Eukaryota</taxon>
        <taxon>Viridiplantae</taxon>
        <taxon>Streptophyta</taxon>
        <taxon>Embryophyta</taxon>
        <taxon>Tracheophyta</taxon>
        <taxon>Spermatophyta</taxon>
        <taxon>Magnoliopsida</taxon>
        <taxon>eudicotyledons</taxon>
        <taxon>Gunneridae</taxon>
        <taxon>Pentapetalae</taxon>
        <taxon>asterids</taxon>
        <taxon>Ericales</taxon>
        <taxon>Ericaceae</taxon>
        <taxon>Vaccinioideae</taxon>
        <taxon>Vaccinieae</taxon>
        <taxon>Vaccinium</taxon>
    </lineage>
</organism>
<evidence type="ECO:0000313" key="1">
    <source>
        <dbReference type="EMBL" id="KAH7846570.1"/>
    </source>
</evidence>
<name>A0ACB7Y0Y0_9ERIC</name>
<dbReference type="EMBL" id="CM037155">
    <property type="protein sequence ID" value="KAH7846570.1"/>
    <property type="molecule type" value="Genomic_DNA"/>
</dbReference>
<sequence>MWFEPELEFAVSKAEGFSGGLITLWNSKVFNAVEIVLKRRYILIKGVISGSFPMSCIVVNIYTPNEVTDRRSLWEELLVTKSRDCDPCFSNTIMATKEQGIHIFFIIVSCIPIVLSFNALRKTVRFFIDDPDCTHSHVHWDLVLGSFLFSLSLIGMLSIAGRPTWALPTKAFQGKLKARTIPISHRDLTFHNLFRGDGLRRTLAELSRSGTELGLLADTKGLLVAALPKKVRVRKAFLHKCLELSHGHRRASVHALFGIVTAIPMVFVLE</sequence>
<evidence type="ECO:0000313" key="2">
    <source>
        <dbReference type="Proteomes" id="UP000828048"/>
    </source>
</evidence>
<comment type="caution">
    <text evidence="1">The sequence shown here is derived from an EMBL/GenBank/DDBJ whole genome shotgun (WGS) entry which is preliminary data.</text>
</comment>
<keyword evidence="2" id="KW-1185">Reference proteome</keyword>
<reference evidence="1 2" key="1">
    <citation type="journal article" date="2021" name="Hortic Res">
        <title>High-quality reference genome and annotation aids understanding of berry development for evergreen blueberry (Vaccinium darrowii).</title>
        <authorList>
            <person name="Yu J."/>
            <person name="Hulse-Kemp A.M."/>
            <person name="Babiker E."/>
            <person name="Staton M."/>
        </authorList>
    </citation>
    <scope>NUCLEOTIDE SEQUENCE [LARGE SCALE GENOMIC DNA]</scope>
    <source>
        <strain evidence="2">cv. NJ 8807/NJ 8810</strain>
        <tissue evidence="1">Young leaf</tissue>
    </source>
</reference>